<name>A0A9N9CMX0_9GLOM</name>
<comment type="caution">
    <text evidence="1">The sequence shown here is derived from an EMBL/GenBank/DDBJ whole genome shotgun (WGS) entry which is preliminary data.</text>
</comment>
<accession>A0A9N9CMX0</accession>
<sequence length="127" mass="14603">MELYSRLALGDDEKTALFVYFTKNLAQKAEAAAVLPVCKDDTARSTLQDPICDRDLHIYIIVAQFFEKKSHLPTRQVRQPVHRYMIAKKGLNGDAEDAEASFTWNYIRPMTSSMVEMEHDIDWFASD</sequence>
<protein>
    <submittedName>
        <fullName evidence="1">6106_t:CDS:1</fullName>
    </submittedName>
</protein>
<gene>
    <name evidence="1" type="ORF">PBRASI_LOCUS7988</name>
</gene>
<keyword evidence="2" id="KW-1185">Reference proteome</keyword>
<evidence type="ECO:0000313" key="1">
    <source>
        <dbReference type="EMBL" id="CAG8607601.1"/>
    </source>
</evidence>
<dbReference type="EMBL" id="CAJVPI010001331">
    <property type="protein sequence ID" value="CAG8607601.1"/>
    <property type="molecule type" value="Genomic_DNA"/>
</dbReference>
<dbReference type="AlphaFoldDB" id="A0A9N9CMX0"/>
<reference evidence="1" key="1">
    <citation type="submission" date="2021-06" db="EMBL/GenBank/DDBJ databases">
        <authorList>
            <person name="Kallberg Y."/>
            <person name="Tangrot J."/>
            <person name="Rosling A."/>
        </authorList>
    </citation>
    <scope>NUCLEOTIDE SEQUENCE</scope>
    <source>
        <strain evidence="1">BR232B</strain>
    </source>
</reference>
<proteinExistence type="predicted"/>
<organism evidence="1 2">
    <name type="scientific">Paraglomus brasilianum</name>
    <dbReference type="NCBI Taxonomy" id="144538"/>
    <lineage>
        <taxon>Eukaryota</taxon>
        <taxon>Fungi</taxon>
        <taxon>Fungi incertae sedis</taxon>
        <taxon>Mucoromycota</taxon>
        <taxon>Glomeromycotina</taxon>
        <taxon>Glomeromycetes</taxon>
        <taxon>Paraglomerales</taxon>
        <taxon>Paraglomeraceae</taxon>
        <taxon>Paraglomus</taxon>
    </lineage>
</organism>
<evidence type="ECO:0000313" key="2">
    <source>
        <dbReference type="Proteomes" id="UP000789739"/>
    </source>
</evidence>
<dbReference type="Proteomes" id="UP000789739">
    <property type="component" value="Unassembled WGS sequence"/>
</dbReference>